<dbReference type="SUPFAM" id="SSF46894">
    <property type="entry name" value="C-terminal effector domain of the bipartite response regulators"/>
    <property type="match status" value="1"/>
</dbReference>
<dbReference type="InterPro" id="IPR011990">
    <property type="entry name" value="TPR-like_helical_dom_sf"/>
</dbReference>
<protein>
    <submittedName>
        <fullName evidence="8">AfsR/SARP family transcriptional regulator</fullName>
    </submittedName>
</protein>
<dbReference type="SMART" id="SM00862">
    <property type="entry name" value="Trans_reg_C"/>
    <property type="match status" value="1"/>
</dbReference>
<dbReference type="InterPro" id="IPR051677">
    <property type="entry name" value="AfsR-DnrI-RedD_regulator"/>
</dbReference>
<evidence type="ECO:0000256" key="1">
    <source>
        <dbReference type="ARBA" id="ARBA00005820"/>
    </source>
</evidence>
<dbReference type="PANTHER" id="PTHR35807:SF1">
    <property type="entry name" value="TRANSCRIPTIONAL REGULATOR REDD"/>
    <property type="match status" value="1"/>
</dbReference>
<keyword evidence="3" id="KW-0805">Transcription regulation</keyword>
<dbReference type="GO" id="GO:0000160">
    <property type="term" value="P:phosphorelay signal transduction system"/>
    <property type="evidence" value="ECO:0007669"/>
    <property type="project" value="UniProtKB-KW"/>
</dbReference>
<dbReference type="SMART" id="SM01043">
    <property type="entry name" value="BTAD"/>
    <property type="match status" value="1"/>
</dbReference>
<dbReference type="SUPFAM" id="SSF48452">
    <property type="entry name" value="TPR-like"/>
    <property type="match status" value="1"/>
</dbReference>
<gene>
    <name evidence="8" type="ORF">H4N64_33110</name>
</gene>
<dbReference type="InterPro" id="IPR005158">
    <property type="entry name" value="BTAD"/>
</dbReference>
<dbReference type="EMBL" id="JACMSF010000048">
    <property type="protein sequence ID" value="MBC2906292.1"/>
    <property type="molecule type" value="Genomic_DNA"/>
</dbReference>
<dbReference type="CDD" id="cd15831">
    <property type="entry name" value="BTAD"/>
    <property type="match status" value="1"/>
</dbReference>
<evidence type="ECO:0000313" key="9">
    <source>
        <dbReference type="Proteomes" id="UP000584670"/>
    </source>
</evidence>
<name>A0A7X1MCJ8_9ACTN</name>
<proteinExistence type="inferred from homology"/>
<dbReference type="PROSITE" id="PS51755">
    <property type="entry name" value="OMPR_PHOB"/>
    <property type="match status" value="1"/>
</dbReference>
<sequence length="276" mass="30146">MDIEVLGACRVMQTGKSVVPSAVKPRKVLAVLALNPDRPVSVGMLVEEVWGETPPPSVATTLQTYILQLRNLITSAIGGPSPDMPLGAKSVLVTQPGGYLLDTQGGSVDVREYERLSGGGHRALEKGDYEAAADLFRKALSLWRGPALADVECGRVLDVEVTRLEESRMGILCRRIEADLLLGRHHEIIGELFGLAARHPLHEGIHLQLMLALYRAGRRTTALEVYQRLRDVLAGELGLDPSYELQSLQGALLDSSSELRLDQPLSLFRVRAPGRY</sequence>
<evidence type="ECO:0000313" key="8">
    <source>
        <dbReference type="EMBL" id="MBC2906292.1"/>
    </source>
</evidence>
<keyword evidence="2" id="KW-0902">Two-component regulatory system</keyword>
<evidence type="ECO:0000256" key="5">
    <source>
        <dbReference type="ARBA" id="ARBA00023163"/>
    </source>
</evidence>
<dbReference type="InterPro" id="IPR016032">
    <property type="entry name" value="Sig_transdc_resp-reg_C-effctor"/>
</dbReference>
<keyword evidence="5" id="KW-0804">Transcription</keyword>
<dbReference type="Proteomes" id="UP000584670">
    <property type="component" value="Unassembled WGS sequence"/>
</dbReference>
<dbReference type="GO" id="GO:0003677">
    <property type="term" value="F:DNA binding"/>
    <property type="evidence" value="ECO:0007669"/>
    <property type="project" value="UniProtKB-UniRule"/>
</dbReference>
<dbReference type="PANTHER" id="PTHR35807">
    <property type="entry name" value="TRANSCRIPTIONAL REGULATOR REDD-RELATED"/>
    <property type="match status" value="1"/>
</dbReference>
<dbReference type="RefSeq" id="WP_015657270.1">
    <property type="nucleotide sequence ID" value="NZ_JACMSF010000048.1"/>
</dbReference>
<reference evidence="8 9" key="1">
    <citation type="submission" date="2020-08" db="EMBL/GenBank/DDBJ databases">
        <title>Streptomyces sp. PSKA01 genome sequencing and assembly.</title>
        <authorList>
            <person name="Mandal S."/>
            <person name="Maiti P.K."/>
            <person name="Das P."/>
        </authorList>
    </citation>
    <scope>NUCLEOTIDE SEQUENCE [LARGE SCALE GENOMIC DNA]</scope>
    <source>
        <strain evidence="8 9">PSKA01</strain>
    </source>
</reference>
<dbReference type="Gene3D" id="1.25.40.10">
    <property type="entry name" value="Tetratricopeptide repeat domain"/>
    <property type="match status" value="1"/>
</dbReference>
<comment type="similarity">
    <text evidence="1">Belongs to the AfsR/DnrI/RedD regulatory family.</text>
</comment>
<organism evidence="8 9">
    <name type="scientific">Streptomyces cupreus</name>
    <dbReference type="NCBI Taxonomy" id="2759956"/>
    <lineage>
        <taxon>Bacteria</taxon>
        <taxon>Bacillati</taxon>
        <taxon>Actinomycetota</taxon>
        <taxon>Actinomycetes</taxon>
        <taxon>Kitasatosporales</taxon>
        <taxon>Streptomycetaceae</taxon>
        <taxon>Streptomyces</taxon>
    </lineage>
</organism>
<dbReference type="Pfam" id="PF03704">
    <property type="entry name" value="BTAD"/>
    <property type="match status" value="1"/>
</dbReference>
<evidence type="ECO:0000256" key="4">
    <source>
        <dbReference type="ARBA" id="ARBA00023125"/>
    </source>
</evidence>
<evidence type="ECO:0000256" key="6">
    <source>
        <dbReference type="PROSITE-ProRule" id="PRU01091"/>
    </source>
</evidence>
<accession>A0A7X1MCJ8</accession>
<dbReference type="GO" id="GO:0006355">
    <property type="term" value="P:regulation of DNA-templated transcription"/>
    <property type="evidence" value="ECO:0007669"/>
    <property type="project" value="InterPro"/>
</dbReference>
<evidence type="ECO:0000259" key="7">
    <source>
        <dbReference type="PROSITE" id="PS51755"/>
    </source>
</evidence>
<keyword evidence="9" id="KW-1185">Reference proteome</keyword>
<feature type="DNA-binding region" description="OmpR/PhoB-type" evidence="6">
    <location>
        <begin position="1"/>
        <end position="103"/>
    </location>
</feature>
<evidence type="ECO:0000256" key="3">
    <source>
        <dbReference type="ARBA" id="ARBA00023015"/>
    </source>
</evidence>
<comment type="caution">
    <text evidence="8">The sequence shown here is derived from an EMBL/GenBank/DDBJ whole genome shotgun (WGS) entry which is preliminary data.</text>
</comment>
<dbReference type="InterPro" id="IPR001867">
    <property type="entry name" value="OmpR/PhoB-type_DNA-bd"/>
</dbReference>
<dbReference type="Gene3D" id="1.10.10.10">
    <property type="entry name" value="Winged helix-like DNA-binding domain superfamily/Winged helix DNA-binding domain"/>
    <property type="match status" value="1"/>
</dbReference>
<feature type="domain" description="OmpR/PhoB-type" evidence="7">
    <location>
        <begin position="1"/>
        <end position="103"/>
    </location>
</feature>
<dbReference type="InterPro" id="IPR036388">
    <property type="entry name" value="WH-like_DNA-bd_sf"/>
</dbReference>
<keyword evidence="4 6" id="KW-0238">DNA-binding</keyword>
<evidence type="ECO:0000256" key="2">
    <source>
        <dbReference type="ARBA" id="ARBA00023012"/>
    </source>
</evidence>
<dbReference type="Pfam" id="PF00486">
    <property type="entry name" value="Trans_reg_C"/>
    <property type="match status" value="1"/>
</dbReference>
<dbReference type="AlphaFoldDB" id="A0A7X1MCJ8"/>